<dbReference type="AlphaFoldDB" id="A0A538SL75"/>
<dbReference type="EC" id="6.3.5.4" evidence="3"/>
<dbReference type="InterPro" id="IPR029055">
    <property type="entry name" value="Ntn_hydrolases_N"/>
</dbReference>
<gene>
    <name evidence="11" type="primary">asnB</name>
    <name evidence="11" type="ORF">E6K74_12675</name>
</gene>
<dbReference type="InterPro" id="IPR014729">
    <property type="entry name" value="Rossmann-like_a/b/a_fold"/>
</dbReference>
<keyword evidence="4 8" id="KW-0547">Nucleotide-binding</keyword>
<dbReference type="PIRSF" id="PIRSF001589">
    <property type="entry name" value="Asn_synthetase_glu-h"/>
    <property type="match status" value="1"/>
</dbReference>
<evidence type="ECO:0000313" key="11">
    <source>
        <dbReference type="EMBL" id="TMQ52126.1"/>
    </source>
</evidence>
<evidence type="ECO:0000256" key="9">
    <source>
        <dbReference type="PIRSR" id="PIRSR001589-3"/>
    </source>
</evidence>
<dbReference type="InterPro" id="IPR006426">
    <property type="entry name" value="Asn_synth_AEB"/>
</dbReference>
<dbReference type="GO" id="GO:0006529">
    <property type="term" value="P:asparagine biosynthetic process"/>
    <property type="evidence" value="ECO:0007669"/>
    <property type="project" value="InterPro"/>
</dbReference>
<dbReference type="GO" id="GO:0005829">
    <property type="term" value="C:cytosol"/>
    <property type="evidence" value="ECO:0007669"/>
    <property type="project" value="TreeGrafter"/>
</dbReference>
<evidence type="ECO:0000313" key="12">
    <source>
        <dbReference type="Proteomes" id="UP000319829"/>
    </source>
</evidence>
<feature type="binding site" evidence="8">
    <location>
        <position position="29"/>
    </location>
    <ligand>
        <name>L-glutamine</name>
        <dbReference type="ChEBI" id="CHEBI:58359"/>
    </ligand>
</feature>
<dbReference type="Gene3D" id="3.40.50.620">
    <property type="entry name" value="HUPs"/>
    <property type="match status" value="2"/>
</dbReference>
<feature type="non-terminal residue" evidence="11">
    <location>
        <position position="1"/>
    </location>
</feature>
<keyword evidence="11" id="KW-0436">Ligase</keyword>
<dbReference type="GO" id="GO:0004066">
    <property type="term" value="F:asparagine synthase (glutamine-hydrolyzing) activity"/>
    <property type="evidence" value="ECO:0007669"/>
    <property type="project" value="UniProtKB-EC"/>
</dbReference>
<dbReference type="InterPro" id="IPR033738">
    <property type="entry name" value="AsnB_N"/>
</dbReference>
<dbReference type="InterPro" id="IPR017932">
    <property type="entry name" value="GATase_2_dom"/>
</dbReference>
<dbReference type="Proteomes" id="UP000319829">
    <property type="component" value="Unassembled WGS sequence"/>
</dbReference>
<dbReference type="CDD" id="cd00712">
    <property type="entry name" value="AsnB"/>
    <property type="match status" value="1"/>
</dbReference>
<dbReference type="EMBL" id="VBOU01000115">
    <property type="protein sequence ID" value="TMQ52126.1"/>
    <property type="molecule type" value="Genomic_DNA"/>
</dbReference>
<comment type="catalytic activity">
    <reaction evidence="7">
        <text>L-aspartate + L-glutamine + ATP + H2O = L-asparagine + L-glutamate + AMP + diphosphate + H(+)</text>
        <dbReference type="Rhea" id="RHEA:12228"/>
        <dbReference type="ChEBI" id="CHEBI:15377"/>
        <dbReference type="ChEBI" id="CHEBI:15378"/>
        <dbReference type="ChEBI" id="CHEBI:29985"/>
        <dbReference type="ChEBI" id="CHEBI:29991"/>
        <dbReference type="ChEBI" id="CHEBI:30616"/>
        <dbReference type="ChEBI" id="CHEBI:33019"/>
        <dbReference type="ChEBI" id="CHEBI:58048"/>
        <dbReference type="ChEBI" id="CHEBI:58359"/>
        <dbReference type="ChEBI" id="CHEBI:456215"/>
        <dbReference type="EC" id="6.3.5.4"/>
    </reaction>
</comment>
<evidence type="ECO:0000256" key="3">
    <source>
        <dbReference type="ARBA" id="ARBA00012737"/>
    </source>
</evidence>
<keyword evidence="5 8" id="KW-0067">ATP-binding</keyword>
<evidence type="ECO:0000259" key="10">
    <source>
        <dbReference type="PROSITE" id="PS51278"/>
    </source>
</evidence>
<protein>
    <recommendedName>
        <fullName evidence="3">asparagine synthase (glutamine-hydrolyzing)</fullName>
        <ecNumber evidence="3">6.3.5.4</ecNumber>
    </recommendedName>
</protein>
<dbReference type="PANTHER" id="PTHR43284:SF1">
    <property type="entry name" value="ASPARAGINE SYNTHETASE"/>
    <property type="match status" value="1"/>
</dbReference>
<comment type="caution">
    <text evidence="11">The sequence shown here is derived from an EMBL/GenBank/DDBJ whole genome shotgun (WGS) entry which is preliminary data.</text>
</comment>
<comment type="similarity">
    <text evidence="2">Belongs to the asparagine synthetase family.</text>
</comment>
<dbReference type="Pfam" id="PF13537">
    <property type="entry name" value="GATase_7"/>
    <property type="match status" value="1"/>
</dbReference>
<dbReference type="InterPro" id="IPR051786">
    <property type="entry name" value="ASN_synthetase/amidase"/>
</dbReference>
<dbReference type="SUPFAM" id="SSF52402">
    <property type="entry name" value="Adenine nucleotide alpha hydrolases-like"/>
    <property type="match status" value="1"/>
</dbReference>
<dbReference type="SUPFAM" id="SSF56235">
    <property type="entry name" value="N-terminal nucleophile aminohydrolases (Ntn hydrolases)"/>
    <property type="match status" value="1"/>
</dbReference>
<dbReference type="GO" id="GO:0005524">
    <property type="term" value="F:ATP binding"/>
    <property type="evidence" value="ECO:0007669"/>
    <property type="project" value="UniProtKB-KW"/>
</dbReference>
<dbReference type="PANTHER" id="PTHR43284">
    <property type="entry name" value="ASPARAGINE SYNTHETASE (GLUTAMINE-HYDROLYZING)"/>
    <property type="match status" value="1"/>
</dbReference>
<name>A0A538SL75_UNCEI</name>
<feature type="binding site" evidence="8">
    <location>
        <position position="216"/>
    </location>
    <ligand>
        <name>ATP</name>
        <dbReference type="ChEBI" id="CHEBI:30616"/>
    </ligand>
</feature>
<sequence>VVYNGEVYNYLELRAELVAAGHRFRTRSDTEVLVHAYEQWGTEMLARLNGQFAFAIYDRRAESVLLARDRFGVRPLFYSIAHGDLVFASEAKALFASGEVEPALDPVGLDQVFTFWAARPPWTVFRGVHAIQPGCFAVWRDGALRHGRYYELEYPEAGEETPDAIPALDILLESSVALRLRSDVPVGGYLSGGLDSSISCALAARESPFPLRTFSVTFDDPQLDEREFQLLVAEQLDSHHFVRAIGLGDVAAVFPDVVWHAESPLVRTAPAPMYLLAKLTRERDIKVVLTGEGSDELFLGYDLFKETALRLFCLRQPQSRSRPRLFDRLYPYLDPRGRRGDFWRRSFLEAGAPDDPLFSHLPRFLLTSRIKDFYSADLVATLAETDPLDDLRASLPPAFSTWSPLNRAAYLEMVTLLSPNLLSAQGDRMSLAHGVEGRYPFLDHRVFEFAARLPTPAFFSPEPAEYVQDLLDERRLANSGLFQPEAVAGLVRRCRAGVATGFRENQALVAIVSAELWHRQFIDREPVQTAAALPVPDVALVEDGLPALS</sequence>
<dbReference type="Pfam" id="PF00733">
    <property type="entry name" value="Asn_synthase"/>
    <property type="match status" value="1"/>
</dbReference>
<evidence type="ECO:0000256" key="8">
    <source>
        <dbReference type="PIRSR" id="PIRSR001589-2"/>
    </source>
</evidence>
<dbReference type="Gene3D" id="3.60.20.10">
    <property type="entry name" value="Glutamine Phosphoribosylpyrophosphate, subunit 1, domain 1"/>
    <property type="match status" value="1"/>
</dbReference>
<accession>A0A538SL75</accession>
<keyword evidence="6" id="KW-0315">Glutamine amidotransferase</keyword>
<comment type="pathway">
    <text evidence="1">Amino-acid biosynthesis; L-asparagine biosynthesis; L-asparagine from L-aspartate (L-Gln route): step 1/1.</text>
</comment>
<reference evidence="11 12" key="1">
    <citation type="journal article" date="2019" name="Nat. Microbiol.">
        <title>Mediterranean grassland soil C-N compound turnover is dependent on rainfall and depth, and is mediated by genomically divergent microorganisms.</title>
        <authorList>
            <person name="Diamond S."/>
            <person name="Andeer P.F."/>
            <person name="Li Z."/>
            <person name="Crits-Christoph A."/>
            <person name="Burstein D."/>
            <person name="Anantharaman K."/>
            <person name="Lane K.R."/>
            <person name="Thomas B.C."/>
            <person name="Pan C."/>
            <person name="Northen T.R."/>
            <person name="Banfield J.F."/>
        </authorList>
    </citation>
    <scope>NUCLEOTIDE SEQUENCE [LARGE SCALE GENOMIC DNA]</scope>
    <source>
        <strain evidence="11">WS_4</strain>
    </source>
</reference>
<evidence type="ECO:0000256" key="7">
    <source>
        <dbReference type="ARBA" id="ARBA00048741"/>
    </source>
</evidence>
<evidence type="ECO:0000256" key="4">
    <source>
        <dbReference type="ARBA" id="ARBA00022741"/>
    </source>
</evidence>
<feature type="site" description="Important for beta-aspartyl-AMP intermediate formation" evidence="9">
    <location>
        <position position="292"/>
    </location>
</feature>
<feature type="domain" description="Glutamine amidotransferase type-2" evidence="10">
    <location>
        <begin position="1"/>
        <end position="142"/>
    </location>
</feature>
<dbReference type="PROSITE" id="PS51278">
    <property type="entry name" value="GATASE_TYPE_2"/>
    <property type="match status" value="1"/>
</dbReference>
<dbReference type="InterPro" id="IPR001962">
    <property type="entry name" value="Asn_synthase"/>
</dbReference>
<proteinExistence type="inferred from homology"/>
<evidence type="ECO:0000256" key="6">
    <source>
        <dbReference type="ARBA" id="ARBA00022962"/>
    </source>
</evidence>
<dbReference type="CDD" id="cd01991">
    <property type="entry name" value="Asn_synthase_B_C"/>
    <property type="match status" value="1"/>
</dbReference>
<dbReference type="NCBIfam" id="TIGR01536">
    <property type="entry name" value="asn_synth_AEB"/>
    <property type="match status" value="1"/>
</dbReference>
<evidence type="ECO:0000256" key="1">
    <source>
        <dbReference type="ARBA" id="ARBA00005187"/>
    </source>
</evidence>
<organism evidence="11 12">
    <name type="scientific">Eiseniibacteriota bacterium</name>
    <dbReference type="NCBI Taxonomy" id="2212470"/>
    <lineage>
        <taxon>Bacteria</taxon>
        <taxon>Candidatus Eiseniibacteriota</taxon>
    </lineage>
</organism>
<evidence type="ECO:0000256" key="2">
    <source>
        <dbReference type="ARBA" id="ARBA00005752"/>
    </source>
</evidence>
<evidence type="ECO:0000256" key="5">
    <source>
        <dbReference type="ARBA" id="ARBA00022840"/>
    </source>
</evidence>